<evidence type="ECO:0000313" key="4">
    <source>
        <dbReference type="Proteomes" id="UP000016860"/>
    </source>
</evidence>
<feature type="domain" description="Beta-ketoacyl-[acyl-carrier-protein] synthase III C-terminal" evidence="2">
    <location>
        <begin position="224"/>
        <end position="291"/>
    </location>
</feature>
<protein>
    <recommendedName>
        <fullName evidence="2">Beta-ketoacyl-[acyl-carrier-protein] synthase III C-terminal domain-containing protein</fullName>
    </recommendedName>
</protein>
<dbReference type="OrthoDB" id="2636646at2"/>
<dbReference type="AlphaFoldDB" id="U4QWP8"/>
<dbReference type="RefSeq" id="WP_020817266.1">
    <property type="nucleotide sequence ID" value="NZ_ATAY01000098.1"/>
</dbReference>
<gene>
    <name evidence="3" type="ORF">L323_19570</name>
</gene>
<reference evidence="3 4" key="1">
    <citation type="journal article" date="2013" name="Genome Announc.">
        <title>Draft Genome Sequence of the Cellulolytic Bacterium Clostridium papyrosolvens C7 (ATCC 700395).</title>
        <authorList>
            <person name="Zepeda V."/>
            <person name="Dassa B."/>
            <person name="Borovok I."/>
            <person name="Lamed R."/>
            <person name="Bayer E.A."/>
            <person name="Cate J.H."/>
        </authorList>
    </citation>
    <scope>NUCLEOTIDE SEQUENCE [LARGE SCALE GENOMIC DNA]</scope>
    <source>
        <strain evidence="3 4">C7</strain>
    </source>
</reference>
<dbReference type="Pfam" id="PF08541">
    <property type="entry name" value="ACP_syn_III_C"/>
    <property type="match status" value="1"/>
</dbReference>
<dbReference type="InterPro" id="IPR013747">
    <property type="entry name" value="ACP_syn_III_C"/>
</dbReference>
<accession>U4QWP8</accession>
<name>U4QWP8_9FIRM</name>
<comment type="caution">
    <text evidence="3">The sequence shown here is derived from an EMBL/GenBank/DDBJ whole genome shotgun (WGS) entry which is preliminary data.</text>
</comment>
<dbReference type="GO" id="GO:0016746">
    <property type="term" value="F:acyltransferase activity"/>
    <property type="evidence" value="ECO:0007669"/>
    <property type="project" value="InterPro"/>
</dbReference>
<proteinExistence type="predicted"/>
<evidence type="ECO:0000256" key="1">
    <source>
        <dbReference type="ARBA" id="ARBA00022679"/>
    </source>
</evidence>
<dbReference type="Proteomes" id="UP000016860">
    <property type="component" value="Unassembled WGS sequence"/>
</dbReference>
<keyword evidence="1" id="KW-0808">Transferase</keyword>
<evidence type="ECO:0000259" key="2">
    <source>
        <dbReference type="Pfam" id="PF08541"/>
    </source>
</evidence>
<dbReference type="InterPro" id="IPR016039">
    <property type="entry name" value="Thiolase-like"/>
</dbReference>
<dbReference type="PATRIC" id="fig|1330534.3.peg.3883"/>
<organism evidence="3 4">
    <name type="scientific">Ruminiclostridium papyrosolvens C7</name>
    <dbReference type="NCBI Taxonomy" id="1330534"/>
    <lineage>
        <taxon>Bacteria</taxon>
        <taxon>Bacillati</taxon>
        <taxon>Bacillota</taxon>
        <taxon>Clostridia</taxon>
        <taxon>Eubacteriales</taxon>
        <taxon>Oscillospiraceae</taxon>
        <taxon>Ruminiclostridium</taxon>
    </lineage>
</organism>
<dbReference type="STRING" id="1330534.L323_19570"/>
<sequence>MDTYISNISYATGEQREIVSLSGNGVDERTIAMFSKFGLKYYREFNGSIYDLAVKAAEQTLKEHHNQIEEMIFTTGSFHTQPEPYNRISNIRELNTVINKLGIAAYPYGIFLSDCANVISAIHIGKSLLSENPDKDILIVSSDVTGKTESRIVPPGSSIKSDGAGSCIISGKPNGASFMILAVKQYHNSRMLNNSGFANYSIELMKSMDFIKDEFFNEGCDNYKLVLVNNYSTGFARSLAKQIDIPIEIVYTEQIAGYAHCFASDIFINLSKLIADGGISDGDNILAIASGPSSISGISLKYVNK</sequence>
<dbReference type="SUPFAM" id="SSF53901">
    <property type="entry name" value="Thiolase-like"/>
    <property type="match status" value="2"/>
</dbReference>
<dbReference type="EMBL" id="ATAY01000098">
    <property type="protein sequence ID" value="EPR07726.1"/>
    <property type="molecule type" value="Genomic_DNA"/>
</dbReference>
<dbReference type="Gene3D" id="3.40.47.10">
    <property type="match status" value="2"/>
</dbReference>
<evidence type="ECO:0000313" key="3">
    <source>
        <dbReference type="EMBL" id="EPR07726.1"/>
    </source>
</evidence>